<dbReference type="STRING" id="485913.Krac_0014"/>
<dbReference type="SUPFAM" id="SSF52540">
    <property type="entry name" value="P-loop containing nucleoside triphosphate hydrolases"/>
    <property type="match status" value="1"/>
</dbReference>
<evidence type="ECO:0000313" key="2">
    <source>
        <dbReference type="Proteomes" id="UP000004508"/>
    </source>
</evidence>
<dbReference type="InterPro" id="IPR027417">
    <property type="entry name" value="P-loop_NTPase"/>
</dbReference>
<dbReference type="RefSeq" id="WP_007923677.1">
    <property type="nucleotide sequence ID" value="NZ_ADVG01000007.1"/>
</dbReference>
<name>D6U8V7_KTERA</name>
<comment type="caution">
    <text evidence="1">The sequence shown here is derived from an EMBL/GenBank/DDBJ whole genome shotgun (WGS) entry which is preliminary data.</text>
</comment>
<dbReference type="eggNOG" id="COG0645">
    <property type="taxonomic scope" value="Bacteria"/>
</dbReference>
<sequence length="190" mass="21490">MKNTIVYLIAYAGTGKYTIAKEIAALTGAVIVDSQLINNPVFSVVGADGKTPLISSVWPKIESIRRIILDTIAELAQPGTSFLFTNELYERKSMDRRWYEDVAILATKRNALLVPVILRCEPEEIYRRVSSPERAMRFKETNADRTRENIRTYKLLRIGHPNCLELDITHLSPLQAAHAILAHVEKRTIS</sequence>
<reference evidence="1 2" key="1">
    <citation type="journal article" date="2011" name="Stand. Genomic Sci.">
        <title>Non-contiguous finished genome sequence and contextual data of the filamentous soil bacterium Ktedonobacter racemifer type strain (SOSP1-21).</title>
        <authorList>
            <person name="Chang Y.J."/>
            <person name="Land M."/>
            <person name="Hauser L."/>
            <person name="Chertkov O."/>
            <person name="Del Rio T.G."/>
            <person name="Nolan M."/>
            <person name="Copeland A."/>
            <person name="Tice H."/>
            <person name="Cheng J.F."/>
            <person name="Lucas S."/>
            <person name="Han C."/>
            <person name="Goodwin L."/>
            <person name="Pitluck S."/>
            <person name="Ivanova N."/>
            <person name="Ovchinikova G."/>
            <person name="Pati A."/>
            <person name="Chen A."/>
            <person name="Palaniappan K."/>
            <person name="Mavromatis K."/>
            <person name="Liolios K."/>
            <person name="Brettin T."/>
            <person name="Fiebig A."/>
            <person name="Rohde M."/>
            <person name="Abt B."/>
            <person name="Goker M."/>
            <person name="Detter J.C."/>
            <person name="Woyke T."/>
            <person name="Bristow J."/>
            <person name="Eisen J.A."/>
            <person name="Markowitz V."/>
            <person name="Hugenholtz P."/>
            <person name="Kyrpides N.C."/>
            <person name="Klenk H.P."/>
            <person name="Lapidus A."/>
        </authorList>
    </citation>
    <scope>NUCLEOTIDE SEQUENCE [LARGE SCALE GENOMIC DNA]</scope>
    <source>
        <strain evidence="2">DSM 44963</strain>
    </source>
</reference>
<dbReference type="AlphaFoldDB" id="D6U8V7"/>
<evidence type="ECO:0000313" key="1">
    <source>
        <dbReference type="EMBL" id="EFH79565.1"/>
    </source>
</evidence>
<keyword evidence="2" id="KW-1185">Reference proteome</keyword>
<dbReference type="InParanoid" id="D6U8V7"/>
<evidence type="ECO:0008006" key="3">
    <source>
        <dbReference type="Google" id="ProtNLM"/>
    </source>
</evidence>
<dbReference type="Proteomes" id="UP000004508">
    <property type="component" value="Unassembled WGS sequence"/>
</dbReference>
<organism evidence="1 2">
    <name type="scientific">Ktedonobacter racemifer DSM 44963</name>
    <dbReference type="NCBI Taxonomy" id="485913"/>
    <lineage>
        <taxon>Bacteria</taxon>
        <taxon>Bacillati</taxon>
        <taxon>Chloroflexota</taxon>
        <taxon>Ktedonobacteria</taxon>
        <taxon>Ktedonobacterales</taxon>
        <taxon>Ktedonobacteraceae</taxon>
        <taxon>Ktedonobacter</taxon>
    </lineage>
</organism>
<dbReference type="EMBL" id="ADVG01000007">
    <property type="protein sequence ID" value="EFH79565.1"/>
    <property type="molecule type" value="Genomic_DNA"/>
</dbReference>
<proteinExistence type="predicted"/>
<dbReference type="Gene3D" id="3.40.50.300">
    <property type="entry name" value="P-loop containing nucleotide triphosphate hydrolases"/>
    <property type="match status" value="1"/>
</dbReference>
<accession>D6U8V7</accession>
<gene>
    <name evidence="1" type="ORF">Krac_0014</name>
</gene>
<dbReference type="OrthoDB" id="193997at2"/>
<protein>
    <recommendedName>
        <fullName evidence="3">Shikimate kinase</fullName>
    </recommendedName>
</protein>